<dbReference type="GO" id="GO:0016887">
    <property type="term" value="F:ATP hydrolysis activity"/>
    <property type="evidence" value="ECO:0007669"/>
    <property type="project" value="InterPro"/>
</dbReference>
<dbReference type="Pfam" id="PF13401">
    <property type="entry name" value="AAA_22"/>
    <property type="match status" value="1"/>
</dbReference>
<keyword evidence="4" id="KW-0067">ATP-binding</keyword>
<dbReference type="EMBL" id="BARS01031229">
    <property type="protein sequence ID" value="GAG28198.1"/>
    <property type="molecule type" value="Genomic_DNA"/>
</dbReference>
<dbReference type="GO" id="GO:0006260">
    <property type="term" value="P:DNA replication"/>
    <property type="evidence" value="ECO:0007669"/>
    <property type="project" value="UniProtKB-KW"/>
</dbReference>
<keyword evidence="3" id="KW-0547">Nucleotide-binding</keyword>
<evidence type="ECO:0000256" key="2">
    <source>
        <dbReference type="ARBA" id="ARBA00022705"/>
    </source>
</evidence>
<comment type="similarity">
    <text evidence="1">Belongs to the CDC6/cdc18 family.</text>
</comment>
<dbReference type="AlphaFoldDB" id="X0WUP1"/>
<dbReference type="PANTHER" id="PTHR10763">
    <property type="entry name" value="CELL DIVISION CONTROL PROTEIN 6-RELATED"/>
    <property type="match status" value="1"/>
</dbReference>
<sequence>MDGENKIIRNIEVLEDAFIPGSIVHREGQLKALEACLKPLLKGRNPRDSFLWGKPGTGKTCIASYLTRELGKESGVKIAYVNCWENTSRFRILFSILEALGLSLSVHRKGTPLDEVLGRLRKELGTRRVVVILDEADQLDDEKVIYDLANSANLCLLLIANQETALYELDART</sequence>
<comment type="caution">
    <text evidence="6">The sequence shown here is derived from an EMBL/GenBank/DDBJ whole genome shotgun (WGS) entry which is preliminary data.</text>
</comment>
<dbReference type="Gene3D" id="3.40.50.300">
    <property type="entry name" value="P-loop containing nucleotide triphosphate hydrolases"/>
    <property type="match status" value="1"/>
</dbReference>
<evidence type="ECO:0000256" key="1">
    <source>
        <dbReference type="ARBA" id="ARBA00006184"/>
    </source>
</evidence>
<dbReference type="InterPro" id="IPR027417">
    <property type="entry name" value="P-loop_NTPase"/>
</dbReference>
<feature type="non-terminal residue" evidence="6">
    <location>
        <position position="173"/>
    </location>
</feature>
<dbReference type="InterPro" id="IPR049945">
    <property type="entry name" value="AAA_22"/>
</dbReference>
<proteinExistence type="inferred from homology"/>
<organism evidence="6">
    <name type="scientific">marine sediment metagenome</name>
    <dbReference type="NCBI Taxonomy" id="412755"/>
    <lineage>
        <taxon>unclassified sequences</taxon>
        <taxon>metagenomes</taxon>
        <taxon>ecological metagenomes</taxon>
    </lineage>
</organism>
<dbReference type="GO" id="GO:0005524">
    <property type="term" value="F:ATP binding"/>
    <property type="evidence" value="ECO:0007669"/>
    <property type="project" value="UniProtKB-KW"/>
</dbReference>
<protein>
    <recommendedName>
        <fullName evidence="5">ORC1/DEAH AAA+ ATPase domain-containing protein</fullName>
    </recommendedName>
</protein>
<dbReference type="InterPro" id="IPR050311">
    <property type="entry name" value="ORC1/CDC6"/>
</dbReference>
<evidence type="ECO:0000313" key="6">
    <source>
        <dbReference type="EMBL" id="GAG28198.1"/>
    </source>
</evidence>
<keyword evidence="2" id="KW-0235">DNA replication</keyword>
<feature type="domain" description="ORC1/DEAH AAA+ ATPase" evidence="5">
    <location>
        <begin position="50"/>
        <end position="163"/>
    </location>
</feature>
<dbReference type="PANTHER" id="PTHR10763:SF22">
    <property type="entry name" value="ORC1-TYPE DNA REPLICATION PROTEIN"/>
    <property type="match status" value="1"/>
</dbReference>
<accession>X0WUP1</accession>
<evidence type="ECO:0000256" key="4">
    <source>
        <dbReference type="ARBA" id="ARBA00022840"/>
    </source>
</evidence>
<name>X0WUP1_9ZZZZ</name>
<dbReference type="Gene3D" id="1.10.8.60">
    <property type="match status" value="1"/>
</dbReference>
<dbReference type="SUPFAM" id="SSF52540">
    <property type="entry name" value="P-loop containing nucleoside triphosphate hydrolases"/>
    <property type="match status" value="1"/>
</dbReference>
<evidence type="ECO:0000256" key="3">
    <source>
        <dbReference type="ARBA" id="ARBA00022741"/>
    </source>
</evidence>
<evidence type="ECO:0000259" key="5">
    <source>
        <dbReference type="Pfam" id="PF13401"/>
    </source>
</evidence>
<reference evidence="6" key="1">
    <citation type="journal article" date="2014" name="Front. Microbiol.">
        <title>High frequency of phylogenetically diverse reductive dehalogenase-homologous genes in deep subseafloor sedimentary metagenomes.</title>
        <authorList>
            <person name="Kawai M."/>
            <person name="Futagami T."/>
            <person name="Toyoda A."/>
            <person name="Takaki Y."/>
            <person name="Nishi S."/>
            <person name="Hori S."/>
            <person name="Arai W."/>
            <person name="Tsubouchi T."/>
            <person name="Morono Y."/>
            <person name="Uchiyama I."/>
            <person name="Ito T."/>
            <person name="Fujiyama A."/>
            <person name="Inagaki F."/>
            <person name="Takami H."/>
        </authorList>
    </citation>
    <scope>NUCLEOTIDE SEQUENCE</scope>
    <source>
        <strain evidence="6">Expedition CK06-06</strain>
    </source>
</reference>
<gene>
    <name evidence="6" type="ORF">S01H1_48622</name>
</gene>